<feature type="compositionally biased region" description="Basic and acidic residues" evidence="1">
    <location>
        <begin position="643"/>
        <end position="657"/>
    </location>
</feature>
<proteinExistence type="predicted"/>
<feature type="compositionally biased region" description="Acidic residues" evidence="1">
    <location>
        <begin position="679"/>
        <end position="696"/>
    </location>
</feature>
<feature type="compositionally biased region" description="Acidic residues" evidence="1">
    <location>
        <begin position="1144"/>
        <end position="1155"/>
    </location>
</feature>
<feature type="compositionally biased region" description="Acidic residues" evidence="1">
    <location>
        <begin position="900"/>
        <end position="913"/>
    </location>
</feature>
<feature type="region of interest" description="Disordered" evidence="1">
    <location>
        <begin position="987"/>
        <end position="1017"/>
    </location>
</feature>
<dbReference type="InterPro" id="IPR018564">
    <property type="entry name" value="Repl_chkpnt_MRC1_dom"/>
</dbReference>
<feature type="compositionally biased region" description="Basic and acidic residues" evidence="1">
    <location>
        <begin position="372"/>
        <end position="387"/>
    </location>
</feature>
<feature type="compositionally biased region" description="Basic and acidic residues" evidence="1">
    <location>
        <begin position="417"/>
        <end position="429"/>
    </location>
</feature>
<feature type="region of interest" description="Disordered" evidence="1">
    <location>
        <begin position="1120"/>
        <end position="1172"/>
    </location>
</feature>
<dbReference type="VEuPathDB" id="FungiDB:BON22_1281"/>
<feature type="region of interest" description="Disordered" evidence="1">
    <location>
        <begin position="279"/>
        <end position="352"/>
    </location>
</feature>
<feature type="compositionally biased region" description="Acidic residues" evidence="1">
    <location>
        <begin position="731"/>
        <end position="740"/>
    </location>
</feature>
<dbReference type="OrthoDB" id="2130597at2759"/>
<feature type="region of interest" description="Disordered" evidence="1">
    <location>
        <begin position="848"/>
        <end position="959"/>
    </location>
</feature>
<evidence type="ECO:0000313" key="3">
    <source>
        <dbReference type="EMBL" id="CDR42881.1"/>
    </source>
</evidence>
<organism evidence="3">
    <name type="scientific">Cyberlindnera fabianii</name>
    <name type="common">Yeast</name>
    <name type="synonym">Hansenula fabianii</name>
    <dbReference type="NCBI Taxonomy" id="36022"/>
    <lineage>
        <taxon>Eukaryota</taxon>
        <taxon>Fungi</taxon>
        <taxon>Dikarya</taxon>
        <taxon>Ascomycota</taxon>
        <taxon>Saccharomycotina</taxon>
        <taxon>Saccharomycetes</taxon>
        <taxon>Phaffomycetales</taxon>
        <taxon>Phaffomycetaceae</taxon>
        <taxon>Cyberlindnera</taxon>
    </lineage>
</organism>
<feature type="compositionally biased region" description="Acidic residues" evidence="1">
    <location>
        <begin position="931"/>
        <end position="951"/>
    </location>
</feature>
<feature type="compositionally biased region" description="Acidic residues" evidence="1">
    <location>
        <begin position="402"/>
        <end position="416"/>
    </location>
</feature>
<feature type="compositionally biased region" description="Basic and acidic residues" evidence="1">
    <location>
        <begin position="341"/>
        <end position="352"/>
    </location>
</feature>
<name>A0A061AYY3_CYBFA</name>
<feature type="compositionally biased region" description="Polar residues" evidence="1">
    <location>
        <begin position="287"/>
        <end position="306"/>
    </location>
</feature>
<feature type="compositionally biased region" description="Acidic residues" evidence="1">
    <location>
        <begin position="989"/>
        <end position="1000"/>
    </location>
</feature>
<protein>
    <submittedName>
        <fullName evidence="3">CYFA0S10e03422g1_1</fullName>
    </submittedName>
</protein>
<accession>A0A061AYY3</accession>
<feature type="region of interest" description="Disordered" evidence="1">
    <location>
        <begin position="1190"/>
        <end position="1209"/>
    </location>
</feature>
<feature type="region of interest" description="Disordered" evidence="1">
    <location>
        <begin position="372"/>
        <end position="429"/>
    </location>
</feature>
<dbReference type="Pfam" id="PF09444">
    <property type="entry name" value="MRC1"/>
    <property type="match status" value="1"/>
</dbReference>
<reference evidence="3" key="1">
    <citation type="journal article" date="2014" name="Genome Announc.">
        <title>Genome sequence of the yeast Cyberlindnera fabianii (Hansenula fabianii).</title>
        <authorList>
            <person name="Freel K.C."/>
            <person name="Sarilar V."/>
            <person name="Neuveglise C."/>
            <person name="Devillers H."/>
            <person name="Friedrich A."/>
            <person name="Schacherer J."/>
        </authorList>
    </citation>
    <scope>NUCLEOTIDE SEQUENCE</scope>
    <source>
        <strain evidence="3">YJS4271</strain>
    </source>
</reference>
<feature type="domain" description="DNA replication checkpoint mediator MRC1" evidence="2">
    <location>
        <begin position="982"/>
        <end position="1121"/>
    </location>
</feature>
<dbReference type="EMBL" id="LK052895">
    <property type="protein sequence ID" value="CDR42881.1"/>
    <property type="molecule type" value="Genomic_DNA"/>
</dbReference>
<feature type="region of interest" description="Disordered" evidence="1">
    <location>
        <begin position="447"/>
        <end position="533"/>
    </location>
</feature>
<sequence>MVWAPYCNLQTRHEKVRVSLYTTPWLLRTYHLHGQLPLSRRIMDLFDDLDIEPVKARTFRAQVDIDIASDAESQDINRTQAIINDQSGSPNAPPFVNVLNMSSSSILNTKTTLEPSVKDSAPAVDRIGTGNALLSKIKRRLNGELESEPESALTQNVDEHDISTQRIQPEISSTQPSQTQVIATQNVSAHEHFDSIPETQKIGPATTVSEVQTQVIEKTTTKESQTIQEDELTAATLAIGSGDSAPTQAIAVAPTPDHESDGEATISLRRNYKSIGFLSDDEDEVGEQTSTQPTVKNPLSIGSSGINDAASAEENVTEDEPQNVAKGTKLFFSDSESDTEEPLKTQSDAREDREKRIALRVEKVRAERLLKKQQEDAKKSKDLDNVHTTKKSKTFNEKAGEDEKESIDAESSESEDEDKHERQGLDIEVVTRKTFAKTDLFAAFGFNKHGSRDIKSEPIPTKSETAETTPLKSPAADIKLAPPAAHDDINLDSDSDDDDFEIKDMLKPGPLPSKVKSQKPVMGPLVPPPKLDKASSDVEVINLDDSDSDFDIEAPVSKSKVLDVKAKFSKKSIEKKKAKHRANIMTKNSILKLLKSSARQQITADMKERRVDAPEMTKDEIEEVLDVEKLLMKHLQHANTVSEQEKQKARENRLSHDDTDEEWESDVPDSDVDASRFNDEDDDDDDDDDDDADNDADAIPSSQIPKGADKEEDDEESTQISKKSRRKNVIDDDNDDEQEEMPASKISIADVLGKSKKGDGIDLGFFGGNLSQIPLDSNSQNPKNDLGVSMTQLFEKGSPQATVYGEKAFQQLRDKNNCVIGDDLPTADLSRADDSVKEDSFIKSVTQNDEAIDYDAPATQLTEIEAPSANPSFTAPAPSQMESFGSATIRDAATQVDPVDTTDQDTQKDEEDGSPVKVHARKRLMKKTELSDIESGSDNDDADEEEETEEERQERLRQAEIFKELRRKDFIEEKRRKKELKSKGLDMIMENEAEESEDEWVGAGGADGEKYDEMDSEDEKMFDDITRVKENRSELVKRLNDESAESDQKMLMKILKDLETGNWKKRGRGEDMTGLDYEDEEDALIRKYRIYKQNKKRALLEEDANLRQLAKDKKSQAFFQSIMEDSQQDAKNEIFGGVESESSQSEDEDENDDPFVEAASENKASQEVVKKTKKRTITQAYVQKSLSFLNELDGGDSPAPEHNDLDEDDSFDDLHTLKQNSVIQMPIQTPQKRKTIVLDGENSSPTDMFKMPSMTRSFQTFETTTVRNTDVTFSTSSKVVSGASSSIMSLGKSRVTSTKLDVKSQRVLKAQKVKRQVKSMSNGVVKRLASVDGGAFE</sequence>
<evidence type="ECO:0000256" key="1">
    <source>
        <dbReference type="SAM" id="MobiDB-lite"/>
    </source>
</evidence>
<feature type="region of interest" description="Disordered" evidence="1">
    <location>
        <begin position="636"/>
        <end position="745"/>
    </location>
</feature>
<feature type="compositionally biased region" description="Acidic residues" evidence="1">
    <location>
        <begin position="658"/>
        <end position="672"/>
    </location>
</feature>
<feature type="compositionally biased region" description="Polar residues" evidence="1">
    <location>
        <begin position="462"/>
        <end position="471"/>
    </location>
</feature>
<gene>
    <name evidence="3" type="ORF">CYFA0S_10e03422g</name>
</gene>
<feature type="compositionally biased region" description="Acidic residues" evidence="1">
    <location>
        <begin position="490"/>
        <end position="501"/>
    </location>
</feature>
<evidence type="ECO:0000259" key="2">
    <source>
        <dbReference type="Pfam" id="PF09444"/>
    </source>
</evidence>